<keyword evidence="12" id="KW-1185">Reference proteome</keyword>
<dbReference type="EMBL" id="LT670849">
    <property type="protein sequence ID" value="SHN69003.1"/>
    <property type="molecule type" value="Genomic_DNA"/>
</dbReference>
<evidence type="ECO:0000256" key="4">
    <source>
        <dbReference type="ARBA" id="ARBA00023016"/>
    </source>
</evidence>
<dbReference type="PRINTS" id="PR00046">
    <property type="entry name" value="SIGMA70FCT"/>
</dbReference>
<dbReference type="PROSITE" id="PS00716">
    <property type="entry name" value="SIGMA70_2"/>
    <property type="match status" value="1"/>
</dbReference>
<dbReference type="InterPro" id="IPR012759">
    <property type="entry name" value="RNA_pol_sigma_RpoH_proteobac"/>
</dbReference>
<dbReference type="CDD" id="cd06171">
    <property type="entry name" value="Sigma70_r4"/>
    <property type="match status" value="1"/>
</dbReference>
<dbReference type="PANTHER" id="PTHR30376:SF3">
    <property type="entry name" value="RNA POLYMERASE SIGMA FACTOR RPOH"/>
    <property type="match status" value="1"/>
</dbReference>
<sequence>MGIEGQVREITKRAGRSMALADAGLGKDYLADIRRYPILEREQEYTLAKRWREQGDREAGNQLVTSHLRLAVKIAMGYRGYGLPMAEIISEGNVGLMQALNRFEPERDVRFSTYAMWWIKASIQDYILRSWSLVKIGTTAAQRKLFFKLRSAKIRIAALETGDLHPEHVAKIAKDLDVADQEVVEMNRRLVGDRSINVPIKEDGEAGEWQDRLVDASPSPETIVVEQDEKEHRLHALAAAVEVLSGRERQIFEARHLADEPETLEQLAEKFSVSRERIRQIEVRAFEKVRKATRNFIANAPSLVPAN</sequence>
<dbReference type="GO" id="GO:0016987">
    <property type="term" value="F:sigma factor activity"/>
    <property type="evidence" value="ECO:0007669"/>
    <property type="project" value="UniProtKB-UniRule"/>
</dbReference>
<dbReference type="Gene3D" id="1.20.120.1810">
    <property type="match status" value="1"/>
</dbReference>
<keyword evidence="3 8" id="KW-0805">Transcription regulation</keyword>
<dbReference type="Gene3D" id="1.10.10.10">
    <property type="entry name" value="Winged helix-like DNA-binding domain superfamily/Winged helix DNA-binding domain"/>
    <property type="match status" value="1"/>
</dbReference>
<evidence type="ECO:0000256" key="3">
    <source>
        <dbReference type="ARBA" id="ARBA00023015"/>
    </source>
</evidence>
<dbReference type="SUPFAM" id="SSF88946">
    <property type="entry name" value="Sigma2 domain of RNA polymerase sigma factors"/>
    <property type="match status" value="1"/>
</dbReference>
<dbReference type="PANTHER" id="PTHR30376">
    <property type="entry name" value="SIGMA FACTOR RPOH HEAT SHOCK RELATED"/>
    <property type="match status" value="1"/>
</dbReference>
<dbReference type="Pfam" id="PF04542">
    <property type="entry name" value="Sigma70_r2"/>
    <property type="match status" value="1"/>
</dbReference>
<comment type="function">
    <text evidence="8">Sigma factors are initiation factors that promote the attachment of RNA polymerase to specific initiation sites and are then released.</text>
</comment>
<keyword evidence="6 8" id="KW-0238">DNA-binding</keyword>
<evidence type="ECO:0000256" key="7">
    <source>
        <dbReference type="ARBA" id="ARBA00023163"/>
    </source>
</evidence>
<dbReference type="InterPro" id="IPR014284">
    <property type="entry name" value="RNA_pol_sigma-70_dom"/>
</dbReference>
<accession>A0A1M7TE97</accession>
<keyword evidence="5 8" id="KW-0731">Sigma factor</keyword>
<dbReference type="AlphaFoldDB" id="A0A1M7TE97"/>
<evidence type="ECO:0000259" key="10">
    <source>
        <dbReference type="PROSITE" id="PS00716"/>
    </source>
</evidence>
<evidence type="ECO:0000313" key="11">
    <source>
        <dbReference type="EMBL" id="SHN69003.1"/>
    </source>
</evidence>
<dbReference type="InterPro" id="IPR013325">
    <property type="entry name" value="RNA_pol_sigma_r2"/>
</dbReference>
<organism evidence="11 12">
    <name type="scientific">Bradyrhizobium erythrophlei</name>
    <dbReference type="NCBI Taxonomy" id="1437360"/>
    <lineage>
        <taxon>Bacteria</taxon>
        <taxon>Pseudomonadati</taxon>
        <taxon>Pseudomonadota</taxon>
        <taxon>Alphaproteobacteria</taxon>
        <taxon>Hyphomicrobiales</taxon>
        <taxon>Nitrobacteraceae</taxon>
        <taxon>Bradyrhizobium</taxon>
    </lineage>
</organism>
<dbReference type="PROSITE" id="PS00715">
    <property type="entry name" value="SIGMA70_1"/>
    <property type="match status" value="1"/>
</dbReference>
<dbReference type="InterPro" id="IPR000943">
    <property type="entry name" value="RNA_pol_sigma70"/>
</dbReference>
<evidence type="ECO:0000256" key="1">
    <source>
        <dbReference type="ARBA" id="ARBA00007788"/>
    </source>
</evidence>
<dbReference type="InterPro" id="IPR007627">
    <property type="entry name" value="RNA_pol_sigma70_r2"/>
</dbReference>
<keyword evidence="4" id="KW-0346">Stress response</keyword>
<keyword evidence="2" id="KW-0963">Cytoplasm</keyword>
<dbReference type="NCBIfam" id="NF005143">
    <property type="entry name" value="PRK06596.1"/>
    <property type="match status" value="1"/>
</dbReference>
<evidence type="ECO:0000259" key="9">
    <source>
        <dbReference type="PROSITE" id="PS00715"/>
    </source>
</evidence>
<dbReference type="PIRSF" id="PIRSF000770">
    <property type="entry name" value="RNA_pol_sigma-SigE/K"/>
    <property type="match status" value="1"/>
</dbReference>
<protein>
    <recommendedName>
        <fullName evidence="8">RNA polymerase sigma factor</fullName>
    </recommendedName>
</protein>
<evidence type="ECO:0000256" key="5">
    <source>
        <dbReference type="ARBA" id="ARBA00023082"/>
    </source>
</evidence>
<dbReference type="GO" id="GO:0006352">
    <property type="term" value="P:DNA-templated transcription initiation"/>
    <property type="evidence" value="ECO:0007669"/>
    <property type="project" value="UniProtKB-UniRule"/>
</dbReference>
<comment type="similarity">
    <text evidence="1 8">Belongs to the sigma-70 factor family.</text>
</comment>
<dbReference type="Proteomes" id="UP000184096">
    <property type="component" value="Chromosome I"/>
</dbReference>
<keyword evidence="7 8" id="KW-0804">Transcription</keyword>
<feature type="domain" description="RNA polymerase sigma-70" evidence="9">
    <location>
        <begin position="87"/>
        <end position="100"/>
    </location>
</feature>
<dbReference type="InterPro" id="IPR050813">
    <property type="entry name" value="Sigma-70_Factor"/>
</dbReference>
<dbReference type="InterPro" id="IPR009042">
    <property type="entry name" value="RNA_pol_sigma70_r1_2"/>
</dbReference>
<dbReference type="Pfam" id="PF04545">
    <property type="entry name" value="Sigma70_r4"/>
    <property type="match status" value="1"/>
</dbReference>
<gene>
    <name evidence="11" type="ORF">SAMN05444170_1477</name>
</gene>
<dbReference type="GO" id="GO:0003677">
    <property type="term" value="F:DNA binding"/>
    <property type="evidence" value="ECO:0007669"/>
    <property type="project" value="UniProtKB-KW"/>
</dbReference>
<dbReference type="NCBIfam" id="TIGR02392">
    <property type="entry name" value="rpoH_proteo"/>
    <property type="match status" value="1"/>
</dbReference>
<evidence type="ECO:0000256" key="2">
    <source>
        <dbReference type="ARBA" id="ARBA00022490"/>
    </source>
</evidence>
<dbReference type="NCBIfam" id="TIGR02937">
    <property type="entry name" value="sigma70-ECF"/>
    <property type="match status" value="1"/>
</dbReference>
<dbReference type="InterPro" id="IPR036388">
    <property type="entry name" value="WH-like_DNA-bd_sf"/>
</dbReference>
<dbReference type="Pfam" id="PF00140">
    <property type="entry name" value="Sigma70_r1_2"/>
    <property type="match status" value="1"/>
</dbReference>
<dbReference type="InterPro" id="IPR007630">
    <property type="entry name" value="RNA_pol_sigma70_r4"/>
</dbReference>
<evidence type="ECO:0000256" key="6">
    <source>
        <dbReference type="ARBA" id="ARBA00023125"/>
    </source>
</evidence>
<dbReference type="SUPFAM" id="SSF88659">
    <property type="entry name" value="Sigma3 and sigma4 domains of RNA polymerase sigma factors"/>
    <property type="match status" value="1"/>
</dbReference>
<feature type="domain" description="RNA polymerase sigma-70" evidence="10">
    <location>
        <begin position="263"/>
        <end position="289"/>
    </location>
</feature>
<name>A0A1M7TE97_9BRAD</name>
<dbReference type="InterPro" id="IPR013324">
    <property type="entry name" value="RNA_pol_sigma_r3/r4-like"/>
</dbReference>
<evidence type="ECO:0000313" key="12">
    <source>
        <dbReference type="Proteomes" id="UP000184096"/>
    </source>
</evidence>
<evidence type="ECO:0000256" key="8">
    <source>
        <dbReference type="RuleBase" id="RU362124"/>
    </source>
</evidence>
<reference evidence="12" key="1">
    <citation type="submission" date="2016-11" db="EMBL/GenBank/DDBJ databases">
        <authorList>
            <person name="Varghese N."/>
            <person name="Submissions S."/>
        </authorList>
    </citation>
    <scope>NUCLEOTIDE SEQUENCE [LARGE SCALE GENOMIC DNA]</scope>
    <source>
        <strain evidence="12">GAS401</strain>
    </source>
</reference>
<proteinExistence type="inferred from homology"/>